<dbReference type="FunFam" id="1.10.10.10:FF:000018">
    <property type="entry name" value="DNA-binding response regulator ResD"/>
    <property type="match status" value="1"/>
</dbReference>
<evidence type="ECO:0000256" key="1">
    <source>
        <dbReference type="ARBA" id="ARBA00004496"/>
    </source>
</evidence>
<protein>
    <submittedName>
        <fullName evidence="11">Response regulator</fullName>
    </submittedName>
</protein>
<dbReference type="CDD" id="cd00383">
    <property type="entry name" value="trans_reg_C"/>
    <property type="match status" value="1"/>
</dbReference>
<dbReference type="InterPro" id="IPR036388">
    <property type="entry name" value="WH-like_DNA-bd_sf"/>
</dbReference>
<organism evidence="11 12">
    <name type="scientific">Aquibacillus halophilus</name>
    <dbReference type="NCBI Taxonomy" id="930132"/>
    <lineage>
        <taxon>Bacteria</taxon>
        <taxon>Bacillati</taxon>
        <taxon>Bacillota</taxon>
        <taxon>Bacilli</taxon>
        <taxon>Bacillales</taxon>
        <taxon>Bacillaceae</taxon>
        <taxon>Aquibacillus</taxon>
    </lineage>
</organism>
<keyword evidence="2 7" id="KW-0597">Phosphoprotein</keyword>
<evidence type="ECO:0000256" key="5">
    <source>
        <dbReference type="ARBA" id="ARBA00023125"/>
    </source>
</evidence>
<dbReference type="InterPro" id="IPR039420">
    <property type="entry name" value="WalR-like"/>
</dbReference>
<sequence>MASERILIVDDDADMRDVLELFLKKNGYTVFTAEDGLQAIDIVDNIAPELIILDVMMPNLDGFELCQIIRKKTEVPILFFSSKDEDMDKILGLGVGGDDYIPKSTSMPVIVAKVKAHLRRIRVHQQVLPIIAQPDTLITYPGLVIKLDNAVVIANDSTVKLSAKEYHLLCLMARNPERVYSVEQLFELIWGENSLGDYRTVMVHISNIRKKIELNPENPKYIQTLRGIGYKFNGFKDNRFLF</sequence>
<dbReference type="PROSITE" id="PS51755">
    <property type="entry name" value="OMPR_PHOB"/>
    <property type="match status" value="1"/>
</dbReference>
<gene>
    <name evidence="11" type="ORF">GH741_00235</name>
</gene>
<dbReference type="Pfam" id="PF00072">
    <property type="entry name" value="Response_reg"/>
    <property type="match status" value="1"/>
</dbReference>
<dbReference type="Gene3D" id="6.10.250.690">
    <property type="match status" value="1"/>
</dbReference>
<dbReference type="GO" id="GO:0000156">
    <property type="term" value="F:phosphorelay response regulator activity"/>
    <property type="evidence" value="ECO:0007669"/>
    <property type="project" value="TreeGrafter"/>
</dbReference>
<dbReference type="SUPFAM" id="SSF46894">
    <property type="entry name" value="C-terminal effector domain of the bipartite response regulators"/>
    <property type="match status" value="1"/>
</dbReference>
<keyword evidence="6" id="KW-0804">Transcription</keyword>
<dbReference type="InterPro" id="IPR011006">
    <property type="entry name" value="CheY-like_superfamily"/>
</dbReference>
<evidence type="ECO:0000256" key="7">
    <source>
        <dbReference type="PROSITE-ProRule" id="PRU00169"/>
    </source>
</evidence>
<dbReference type="InterPro" id="IPR001789">
    <property type="entry name" value="Sig_transdc_resp-reg_receiver"/>
</dbReference>
<evidence type="ECO:0000313" key="11">
    <source>
        <dbReference type="EMBL" id="MRH41099.1"/>
    </source>
</evidence>
<evidence type="ECO:0000259" key="9">
    <source>
        <dbReference type="PROSITE" id="PS50110"/>
    </source>
</evidence>
<comment type="caution">
    <text evidence="11">The sequence shown here is derived from an EMBL/GenBank/DDBJ whole genome shotgun (WGS) entry which is preliminary data.</text>
</comment>
<dbReference type="EMBL" id="WJNG01000001">
    <property type="protein sequence ID" value="MRH41099.1"/>
    <property type="molecule type" value="Genomic_DNA"/>
</dbReference>
<dbReference type="FunFam" id="3.40.50.2300:FF:000001">
    <property type="entry name" value="DNA-binding response regulator PhoB"/>
    <property type="match status" value="1"/>
</dbReference>
<feature type="DNA-binding region" description="OmpR/PhoB-type" evidence="8">
    <location>
        <begin position="135"/>
        <end position="234"/>
    </location>
</feature>
<dbReference type="SMART" id="SM00862">
    <property type="entry name" value="Trans_reg_C"/>
    <property type="match status" value="1"/>
</dbReference>
<evidence type="ECO:0000256" key="2">
    <source>
        <dbReference type="ARBA" id="ARBA00022553"/>
    </source>
</evidence>
<dbReference type="InterPro" id="IPR001867">
    <property type="entry name" value="OmpR/PhoB-type_DNA-bd"/>
</dbReference>
<evidence type="ECO:0000256" key="8">
    <source>
        <dbReference type="PROSITE-ProRule" id="PRU01091"/>
    </source>
</evidence>
<comment type="subcellular location">
    <subcellularLocation>
        <location evidence="1">Cytoplasm</location>
    </subcellularLocation>
</comment>
<evidence type="ECO:0000259" key="10">
    <source>
        <dbReference type="PROSITE" id="PS51755"/>
    </source>
</evidence>
<evidence type="ECO:0000256" key="3">
    <source>
        <dbReference type="ARBA" id="ARBA00023012"/>
    </source>
</evidence>
<reference evidence="11" key="1">
    <citation type="submission" date="2019-11" db="EMBL/GenBank/DDBJ databases">
        <authorList>
            <person name="Li J."/>
        </authorList>
    </citation>
    <scope>NUCLEOTIDE SEQUENCE</scope>
    <source>
        <strain evidence="11">B6B</strain>
    </source>
</reference>
<dbReference type="PANTHER" id="PTHR48111:SF2">
    <property type="entry name" value="RESPONSE REGULATOR SAER"/>
    <property type="match status" value="1"/>
</dbReference>
<dbReference type="Proteomes" id="UP000799092">
    <property type="component" value="Unassembled WGS sequence"/>
</dbReference>
<dbReference type="OrthoDB" id="9790442at2"/>
<feature type="modified residue" description="4-aspartylphosphate" evidence="7">
    <location>
        <position position="54"/>
    </location>
</feature>
<evidence type="ECO:0000313" key="12">
    <source>
        <dbReference type="Proteomes" id="UP000799092"/>
    </source>
</evidence>
<dbReference type="GO" id="GO:0032993">
    <property type="term" value="C:protein-DNA complex"/>
    <property type="evidence" value="ECO:0007669"/>
    <property type="project" value="TreeGrafter"/>
</dbReference>
<dbReference type="SMART" id="SM00448">
    <property type="entry name" value="REC"/>
    <property type="match status" value="1"/>
</dbReference>
<keyword evidence="12" id="KW-1185">Reference proteome</keyword>
<keyword evidence="5 8" id="KW-0238">DNA-binding</keyword>
<dbReference type="AlphaFoldDB" id="A0A6A8DB75"/>
<proteinExistence type="predicted"/>
<keyword evidence="3" id="KW-0902">Two-component regulatory system</keyword>
<dbReference type="PANTHER" id="PTHR48111">
    <property type="entry name" value="REGULATOR OF RPOS"/>
    <property type="match status" value="1"/>
</dbReference>
<keyword evidence="4" id="KW-0805">Transcription regulation</keyword>
<dbReference type="SUPFAM" id="SSF52172">
    <property type="entry name" value="CheY-like"/>
    <property type="match status" value="1"/>
</dbReference>
<dbReference type="InterPro" id="IPR016032">
    <property type="entry name" value="Sig_transdc_resp-reg_C-effctor"/>
</dbReference>
<accession>A0A6A8DB75</accession>
<evidence type="ECO:0000256" key="6">
    <source>
        <dbReference type="ARBA" id="ARBA00023163"/>
    </source>
</evidence>
<dbReference type="CDD" id="cd17574">
    <property type="entry name" value="REC_OmpR"/>
    <property type="match status" value="1"/>
</dbReference>
<evidence type="ECO:0000256" key="4">
    <source>
        <dbReference type="ARBA" id="ARBA00023015"/>
    </source>
</evidence>
<feature type="domain" description="Response regulatory" evidence="9">
    <location>
        <begin position="5"/>
        <end position="118"/>
    </location>
</feature>
<dbReference type="RefSeq" id="WP_153734770.1">
    <property type="nucleotide sequence ID" value="NZ_WJNG01000001.1"/>
</dbReference>
<dbReference type="Gene3D" id="1.10.10.10">
    <property type="entry name" value="Winged helix-like DNA-binding domain superfamily/Winged helix DNA-binding domain"/>
    <property type="match status" value="1"/>
</dbReference>
<dbReference type="Gene3D" id="3.40.50.2300">
    <property type="match status" value="1"/>
</dbReference>
<name>A0A6A8DB75_9BACI</name>
<dbReference type="PROSITE" id="PS50110">
    <property type="entry name" value="RESPONSE_REGULATORY"/>
    <property type="match status" value="1"/>
</dbReference>
<feature type="domain" description="OmpR/PhoB-type" evidence="10">
    <location>
        <begin position="135"/>
        <end position="234"/>
    </location>
</feature>
<dbReference type="GO" id="GO:0000976">
    <property type="term" value="F:transcription cis-regulatory region binding"/>
    <property type="evidence" value="ECO:0007669"/>
    <property type="project" value="TreeGrafter"/>
</dbReference>
<dbReference type="GO" id="GO:0005829">
    <property type="term" value="C:cytosol"/>
    <property type="evidence" value="ECO:0007669"/>
    <property type="project" value="TreeGrafter"/>
</dbReference>
<dbReference type="Pfam" id="PF00486">
    <property type="entry name" value="Trans_reg_C"/>
    <property type="match status" value="1"/>
</dbReference>
<dbReference type="GO" id="GO:0006355">
    <property type="term" value="P:regulation of DNA-templated transcription"/>
    <property type="evidence" value="ECO:0007669"/>
    <property type="project" value="InterPro"/>
</dbReference>